<sequence>MQFKALVEKQSGCQMKTLMTDCGGEFIYKPFLDCCKVNGIQRQRTVRHTPRQNRVAEKKNRTIEEMKRSMLKGKGLPNKSWAENVKIVAYILNRFSTDKLTRMGRSVSSFAIVMNQKAFDFSILKRISYYFPEMLSLMNLLFGNGNQSILKRQY</sequence>
<protein>
    <submittedName>
        <fullName evidence="1">Uncharacterized protein</fullName>
    </submittedName>
</protein>
<gene>
    <name evidence="1" type="ORF">D5086_011101</name>
</gene>
<accession>A0ACC4CCE3</accession>
<evidence type="ECO:0000313" key="2">
    <source>
        <dbReference type="Proteomes" id="UP000309997"/>
    </source>
</evidence>
<organism evidence="1 2">
    <name type="scientific">Populus alba</name>
    <name type="common">White poplar</name>
    <dbReference type="NCBI Taxonomy" id="43335"/>
    <lineage>
        <taxon>Eukaryota</taxon>
        <taxon>Viridiplantae</taxon>
        <taxon>Streptophyta</taxon>
        <taxon>Embryophyta</taxon>
        <taxon>Tracheophyta</taxon>
        <taxon>Spermatophyta</taxon>
        <taxon>Magnoliopsida</taxon>
        <taxon>eudicotyledons</taxon>
        <taxon>Gunneridae</taxon>
        <taxon>Pentapetalae</taxon>
        <taxon>rosids</taxon>
        <taxon>fabids</taxon>
        <taxon>Malpighiales</taxon>
        <taxon>Salicaceae</taxon>
        <taxon>Saliceae</taxon>
        <taxon>Populus</taxon>
    </lineage>
</organism>
<evidence type="ECO:0000313" key="1">
    <source>
        <dbReference type="EMBL" id="KAL3592461.1"/>
    </source>
</evidence>
<comment type="caution">
    <text evidence="1">The sequence shown here is derived from an EMBL/GenBank/DDBJ whole genome shotgun (WGS) entry which is preliminary data.</text>
</comment>
<dbReference type="Proteomes" id="UP000309997">
    <property type="component" value="Unassembled WGS sequence"/>
</dbReference>
<name>A0ACC4CCE3_POPAL</name>
<reference evidence="1 2" key="1">
    <citation type="journal article" date="2024" name="Plant Biotechnol. J.">
        <title>Genome and CRISPR/Cas9 system of a widespread forest tree (Populus alba) in the world.</title>
        <authorList>
            <person name="Liu Y.J."/>
            <person name="Jiang P.F."/>
            <person name="Han X.M."/>
            <person name="Li X.Y."/>
            <person name="Wang H.M."/>
            <person name="Wang Y.J."/>
            <person name="Wang X.X."/>
            <person name="Zeng Q.Y."/>
        </authorList>
    </citation>
    <scope>NUCLEOTIDE SEQUENCE [LARGE SCALE GENOMIC DNA]</scope>
    <source>
        <strain evidence="2">cv. PAL-ZL1</strain>
    </source>
</reference>
<proteinExistence type="predicted"/>
<keyword evidence="2" id="KW-1185">Reference proteome</keyword>
<dbReference type="EMBL" id="RCHU02000005">
    <property type="protein sequence ID" value="KAL3592461.1"/>
    <property type="molecule type" value="Genomic_DNA"/>
</dbReference>